<name>A0ACB8JMM8_CITSI</name>
<dbReference type="Proteomes" id="UP000829398">
    <property type="component" value="Chromosome 6"/>
</dbReference>
<accession>A0ACB8JMM8</accession>
<dbReference type="EMBL" id="CM039175">
    <property type="protein sequence ID" value="KAH9733813.1"/>
    <property type="molecule type" value="Genomic_DNA"/>
</dbReference>
<gene>
    <name evidence="1" type="ORF">KPL71_017145</name>
</gene>
<reference evidence="2" key="1">
    <citation type="journal article" date="2023" name="Hortic. Res.">
        <title>A chromosome-level phased genome enabling allele-level studies in sweet orange: a case study on citrus Huanglongbing tolerance.</title>
        <authorList>
            <person name="Wu B."/>
            <person name="Yu Q."/>
            <person name="Deng Z."/>
            <person name="Duan Y."/>
            <person name="Luo F."/>
            <person name="Gmitter F. Jr."/>
        </authorList>
    </citation>
    <scope>NUCLEOTIDE SEQUENCE [LARGE SCALE GENOMIC DNA]</scope>
    <source>
        <strain evidence="2">cv. Valencia</strain>
    </source>
</reference>
<protein>
    <submittedName>
        <fullName evidence="1">Stearoyl-(Acyl-carrier-protein) 9-desaturase 6</fullName>
    </submittedName>
</protein>
<organism evidence="1 2">
    <name type="scientific">Citrus sinensis</name>
    <name type="common">Sweet orange</name>
    <name type="synonym">Citrus aurantium var. sinensis</name>
    <dbReference type="NCBI Taxonomy" id="2711"/>
    <lineage>
        <taxon>Eukaryota</taxon>
        <taxon>Viridiplantae</taxon>
        <taxon>Streptophyta</taxon>
        <taxon>Embryophyta</taxon>
        <taxon>Tracheophyta</taxon>
        <taxon>Spermatophyta</taxon>
        <taxon>Magnoliopsida</taxon>
        <taxon>eudicotyledons</taxon>
        <taxon>Gunneridae</taxon>
        <taxon>Pentapetalae</taxon>
        <taxon>rosids</taxon>
        <taxon>malvids</taxon>
        <taxon>Sapindales</taxon>
        <taxon>Rutaceae</taxon>
        <taxon>Aurantioideae</taxon>
        <taxon>Citrus</taxon>
    </lineage>
</organism>
<sequence>MGILIYQTGPWDRDNPYLGFVYTSFQERATFISHGNTARLAKEGDDPVLARICGTIASDEKRHENAYARIVKKLIEVDPTGMTAHLMYDGHDPRLFAHFAAVAQQLGVYTAHDYADILEFLIGQWGSEKLEGLTGEGRRAQEFVCGLAPRIRRLQGLADQRAKKLKPPRVKFSWIFNRKLSL</sequence>
<keyword evidence="2" id="KW-1185">Reference proteome</keyword>
<evidence type="ECO:0000313" key="2">
    <source>
        <dbReference type="Proteomes" id="UP000829398"/>
    </source>
</evidence>
<proteinExistence type="predicted"/>
<evidence type="ECO:0000313" key="1">
    <source>
        <dbReference type="EMBL" id="KAH9733813.1"/>
    </source>
</evidence>
<comment type="caution">
    <text evidence="1">The sequence shown here is derived from an EMBL/GenBank/DDBJ whole genome shotgun (WGS) entry which is preliminary data.</text>
</comment>